<keyword evidence="4" id="KW-1185">Reference proteome</keyword>
<dbReference type="GO" id="GO:0004252">
    <property type="term" value="F:serine-type endopeptidase activity"/>
    <property type="evidence" value="ECO:0007669"/>
    <property type="project" value="TreeGrafter"/>
</dbReference>
<dbReference type="PANTHER" id="PTHR42776:SF27">
    <property type="entry name" value="DIPEPTIDYL PEPTIDASE FAMILY MEMBER 6"/>
    <property type="match status" value="1"/>
</dbReference>
<reference evidence="4" key="1">
    <citation type="submission" date="2016-10" db="EMBL/GenBank/DDBJ databases">
        <authorList>
            <person name="Varghese N."/>
            <person name="Submissions S."/>
        </authorList>
    </citation>
    <scope>NUCLEOTIDE SEQUENCE [LARGE SCALE GENOMIC DNA]</scope>
    <source>
        <strain evidence="4">CGMCC 1.6854</strain>
    </source>
</reference>
<dbReference type="InterPro" id="IPR029058">
    <property type="entry name" value="AB_hydrolase_fold"/>
</dbReference>
<accession>A0A1G9X4G2</accession>
<dbReference type="InterPro" id="IPR001375">
    <property type="entry name" value="Peptidase_S9_cat"/>
</dbReference>
<dbReference type="AlphaFoldDB" id="A0A1G9X4G2"/>
<feature type="domain" description="Peptidase S9 prolyl oligopeptidase catalytic" evidence="2">
    <location>
        <begin position="72"/>
        <end position="259"/>
    </location>
</feature>
<sequence>MLDSSLITHAQRYPSPHPQITLFRISYKSEGLTVKGLLAIPKRSGKERLPGFLYLRGGIKKVGMVRVPRIIQLASQGFVVMAPFYRGNEGGEGREDFCGEDRQDAFHAFEVLRSLSIVDHDQLHIFGFSRGGPMAFFTALQYPEARSVVIWGGVSDMALTYEERIDLRKMMKRVIGGTPAKVPEGYRTRSPVHYCEGLTVPLLLIHGCMDENVSITHSLMLKECLDSKSLVETWFYPQYTHHFPPQENRKITFAFCEWMKTRNKEKPELSPL</sequence>
<evidence type="ECO:0000313" key="4">
    <source>
        <dbReference type="Proteomes" id="UP000199544"/>
    </source>
</evidence>
<gene>
    <name evidence="3" type="ORF">SAMN04488137_2564</name>
</gene>
<dbReference type="Pfam" id="PF00326">
    <property type="entry name" value="Peptidase_S9"/>
    <property type="match status" value="1"/>
</dbReference>
<keyword evidence="1" id="KW-0378">Hydrolase</keyword>
<evidence type="ECO:0000256" key="1">
    <source>
        <dbReference type="ARBA" id="ARBA00022801"/>
    </source>
</evidence>
<dbReference type="PANTHER" id="PTHR42776">
    <property type="entry name" value="SERINE PEPTIDASE S9 FAMILY MEMBER"/>
    <property type="match status" value="1"/>
</dbReference>
<dbReference type="Gene3D" id="3.40.50.1820">
    <property type="entry name" value="alpha/beta hydrolase"/>
    <property type="match status" value="1"/>
</dbReference>
<dbReference type="SUPFAM" id="SSF53474">
    <property type="entry name" value="alpha/beta-Hydrolases"/>
    <property type="match status" value="1"/>
</dbReference>
<proteinExistence type="predicted"/>
<evidence type="ECO:0000259" key="2">
    <source>
        <dbReference type="Pfam" id="PF00326"/>
    </source>
</evidence>
<dbReference type="GO" id="GO:0006508">
    <property type="term" value="P:proteolysis"/>
    <property type="evidence" value="ECO:0007669"/>
    <property type="project" value="InterPro"/>
</dbReference>
<name>A0A1G9X4G2_9BACL</name>
<evidence type="ECO:0000313" key="3">
    <source>
        <dbReference type="EMBL" id="SDM91578.1"/>
    </source>
</evidence>
<dbReference type="STRING" id="459525.SAMN04488137_2564"/>
<organism evidence="3 4">
    <name type="scientific">Fictibacillus solisalsi</name>
    <dbReference type="NCBI Taxonomy" id="459525"/>
    <lineage>
        <taxon>Bacteria</taxon>
        <taxon>Bacillati</taxon>
        <taxon>Bacillota</taxon>
        <taxon>Bacilli</taxon>
        <taxon>Bacillales</taxon>
        <taxon>Fictibacillaceae</taxon>
        <taxon>Fictibacillus</taxon>
    </lineage>
</organism>
<dbReference type="EMBL" id="FNHW01000001">
    <property type="protein sequence ID" value="SDM91578.1"/>
    <property type="molecule type" value="Genomic_DNA"/>
</dbReference>
<protein>
    <submittedName>
        <fullName evidence="3">Prolyl oligopeptidase family protein</fullName>
    </submittedName>
</protein>
<dbReference type="Proteomes" id="UP000199544">
    <property type="component" value="Unassembled WGS sequence"/>
</dbReference>